<dbReference type="EMBL" id="HE681423">
    <property type="protein sequence ID" value="CCG18191.1"/>
    <property type="molecule type" value="Genomic_DNA"/>
</dbReference>
<dbReference type="HOGENOM" id="CLU_1026480_0_0_4"/>
<sequence length="259" mass="28003">MARKKTIRVKKSRSSSSGFGWMIFGLALGLVFASLAMYFFSSKSLNTNTPKVASHKESSNKPTETIKPKPQTQSNSHQVKENIATESTKTENPPPPKAEQKPSNTQDKSDALGAMIALKEEAKPVAPVVTDASNTPSTATPTDTTAIPTVATAPATSTADTNKNEVSKEALPKAEGTVAPIETTTESEVQEPKFNKFLFAGKFLDRADAESFRANLIMNGLRGAKIVTTKVKGITYYKVRVGPFKSKSEYESAKQRISR</sequence>
<dbReference type="OrthoDB" id="7063246at2"/>
<name>I7IZ67_9BURK</name>
<dbReference type="Gene3D" id="3.30.70.1070">
    <property type="entry name" value="Sporulation related repeat"/>
    <property type="match status" value="1"/>
</dbReference>
<feature type="region of interest" description="Disordered" evidence="1">
    <location>
        <begin position="47"/>
        <end position="108"/>
    </location>
</feature>
<gene>
    <name evidence="4" type="ORF">KUK_0891</name>
</gene>
<dbReference type="Pfam" id="PF05036">
    <property type="entry name" value="SPOR"/>
    <property type="match status" value="1"/>
</dbReference>
<feature type="transmembrane region" description="Helical" evidence="2">
    <location>
        <begin position="21"/>
        <end position="40"/>
    </location>
</feature>
<feature type="compositionally biased region" description="Low complexity" evidence="1">
    <location>
        <begin position="130"/>
        <end position="145"/>
    </location>
</feature>
<dbReference type="GO" id="GO:0042834">
    <property type="term" value="F:peptidoglycan binding"/>
    <property type="evidence" value="ECO:0007669"/>
    <property type="project" value="InterPro"/>
</dbReference>
<dbReference type="AlphaFoldDB" id="I7IZ67"/>
<dbReference type="KEGG" id="teg:KUK_0891"/>
<dbReference type="InterPro" id="IPR036680">
    <property type="entry name" value="SPOR-like_sf"/>
</dbReference>
<dbReference type="SUPFAM" id="SSF110997">
    <property type="entry name" value="Sporulation related repeat"/>
    <property type="match status" value="1"/>
</dbReference>
<reference evidence="4" key="1">
    <citation type="journal article" date="2012" name="Vet. Microbiol.">
        <title>Comparative genomic analyses of the Taylorellae.</title>
        <authorList>
            <person name="Hauser H."/>
            <person name="Richter D.C."/>
            <person name="van Tonder A."/>
            <person name="Clark L."/>
            <person name="Preston A."/>
        </authorList>
    </citation>
    <scope>NUCLEOTIDE SEQUENCE</scope>
    <source>
        <strain evidence="4">14/56</strain>
    </source>
</reference>
<protein>
    <submittedName>
        <fullName evidence="4">Putative exported protein</fullName>
    </submittedName>
</protein>
<dbReference type="PROSITE" id="PS51724">
    <property type="entry name" value="SPOR"/>
    <property type="match status" value="1"/>
</dbReference>
<proteinExistence type="predicted"/>
<evidence type="ECO:0000256" key="1">
    <source>
        <dbReference type="SAM" id="MobiDB-lite"/>
    </source>
</evidence>
<dbReference type="InterPro" id="IPR007730">
    <property type="entry name" value="SPOR-like_dom"/>
</dbReference>
<feature type="domain" description="SPOR" evidence="3">
    <location>
        <begin position="190"/>
        <end position="259"/>
    </location>
</feature>
<feature type="region of interest" description="Disordered" evidence="1">
    <location>
        <begin position="126"/>
        <end position="145"/>
    </location>
</feature>
<keyword evidence="2" id="KW-1133">Transmembrane helix</keyword>
<feature type="compositionally biased region" description="Basic and acidic residues" evidence="1">
    <location>
        <begin position="54"/>
        <end position="67"/>
    </location>
</feature>
<accession>I7IZ67</accession>
<organism evidence="4">
    <name type="scientific">Taylorella equigenitalis 14/56</name>
    <dbReference type="NCBI Taxonomy" id="1091497"/>
    <lineage>
        <taxon>Bacteria</taxon>
        <taxon>Pseudomonadati</taxon>
        <taxon>Pseudomonadota</taxon>
        <taxon>Betaproteobacteria</taxon>
        <taxon>Burkholderiales</taxon>
        <taxon>Alcaligenaceae</taxon>
        <taxon>Taylorella</taxon>
    </lineage>
</organism>
<evidence type="ECO:0000256" key="2">
    <source>
        <dbReference type="SAM" id="Phobius"/>
    </source>
</evidence>
<dbReference type="RefSeq" id="WP_015555483.1">
    <property type="nucleotide sequence ID" value="NC_021036.1"/>
</dbReference>
<keyword evidence="2" id="KW-0472">Membrane</keyword>
<keyword evidence="2" id="KW-0812">Transmembrane</keyword>
<evidence type="ECO:0000259" key="3">
    <source>
        <dbReference type="PROSITE" id="PS51724"/>
    </source>
</evidence>
<evidence type="ECO:0000313" key="4">
    <source>
        <dbReference type="EMBL" id="CCG18191.1"/>
    </source>
</evidence>